<dbReference type="RefSeq" id="YP_009099104.1">
    <property type="nucleotide sequence ID" value="NC_025423.1"/>
</dbReference>
<keyword evidence="2" id="KW-1185">Reference proteome</keyword>
<dbReference type="OrthoDB" id="37460at10239"/>
<evidence type="ECO:0000313" key="1">
    <source>
        <dbReference type="EMBL" id="AID50495.1"/>
    </source>
</evidence>
<reference evidence="1" key="1">
    <citation type="journal article" date="2014" name="Virology">
        <title>The odd one out: Bacillus ACT bacteriophage CP-51 exhibits unusual properties compared to related Spounavirinae W.Ph. and Bastille.</title>
        <authorList>
            <person name="Klumpp J."/>
            <person name="Schmuki M."/>
            <person name="Sozhamannan S."/>
            <person name="Beyer W."/>
            <person name="Fouts D.E."/>
            <person name="Bernbach V."/>
            <person name="Calendar R."/>
            <person name="Loessner M.J."/>
        </authorList>
    </citation>
    <scope>NUCLEOTIDE SEQUENCE [LARGE SCALE GENOMIC DNA]</scope>
</reference>
<sequence>MGANGMDIETRIMKEAHDFQIKRYKQPDYVILDNDTYEELLASCRELNRSIKPLPDITKYAGMDVVRTFTAGRGIAVGEDAR</sequence>
<dbReference type="Proteomes" id="UP000027382">
    <property type="component" value="Segment"/>
</dbReference>
<proteinExistence type="predicted"/>
<dbReference type="EMBL" id="KF554508">
    <property type="protein sequence ID" value="AID50495.1"/>
    <property type="molecule type" value="Genomic_DNA"/>
</dbReference>
<evidence type="ECO:0000313" key="2">
    <source>
        <dbReference type="Proteomes" id="UP000027382"/>
    </source>
</evidence>
<dbReference type="GeneID" id="22277003"/>
<accession>A0A068EMQ5</accession>
<name>A0A068EMQ5_9CAUD</name>
<organism evidence="1 2">
    <name type="scientific">Bacillus phage CP-51</name>
    <dbReference type="NCBI Taxonomy" id="1391188"/>
    <lineage>
        <taxon>Viruses</taxon>
        <taxon>Duplodnaviria</taxon>
        <taxon>Heunggongvirae</taxon>
        <taxon>Uroviricota</taxon>
        <taxon>Caudoviricetes</taxon>
        <taxon>Herelleviridae</taxon>
        <taxon>Spounavirinae</taxon>
        <taxon>Siminovitchvirus</taxon>
        <taxon>Siminovitchvirus CP51</taxon>
    </lineage>
</organism>
<dbReference type="KEGG" id="vg:22277003"/>
<protein>
    <submittedName>
        <fullName evidence="1">Uncharacterized protein</fullName>
    </submittedName>
</protein>